<dbReference type="HAMAP" id="MF_01366">
    <property type="entry name" value="Ribosomal_uL13"/>
    <property type="match status" value="1"/>
</dbReference>
<dbReference type="PANTHER" id="PTHR11545">
    <property type="entry name" value="RIBOSOMAL PROTEIN L13"/>
    <property type="match status" value="1"/>
</dbReference>
<evidence type="ECO:0000313" key="5">
    <source>
        <dbReference type="EMBL" id="QHD65447.1"/>
    </source>
</evidence>
<reference evidence="5 6" key="2">
    <citation type="journal article" date="2020" name="MBio">
        <title>Isolation and Molecular Analysis of a Novel Neorickettsia Species That Causes Potomac Horse Fever.</title>
        <authorList>
            <person name="Teymournejad O."/>
            <person name="Lin M."/>
            <person name="Bekebrede H."/>
            <person name="Kamr A."/>
            <person name="Toribio R.E."/>
            <person name="Arroyo L.G."/>
            <person name="Baird J.D."/>
            <person name="Rikihisa Y."/>
        </authorList>
    </citation>
    <scope>NUCLEOTIDE SEQUENCE [LARGE SCALE GENOMIC DNA]</scope>
    <source>
        <strain evidence="5 6">Fin17</strain>
    </source>
</reference>
<gene>
    <name evidence="4 5" type="primary">rplM</name>
    <name evidence="5" type="ORF">GP480_03400</name>
</gene>
<dbReference type="PIRSF" id="PIRSF002181">
    <property type="entry name" value="Ribosomal_L13"/>
    <property type="match status" value="1"/>
</dbReference>
<evidence type="ECO:0000313" key="6">
    <source>
        <dbReference type="Proteomes" id="UP000464912"/>
    </source>
</evidence>
<dbReference type="GO" id="GO:0006412">
    <property type="term" value="P:translation"/>
    <property type="evidence" value="ECO:0007669"/>
    <property type="project" value="UniProtKB-UniRule"/>
</dbReference>
<organism evidence="5 6">
    <name type="scientific">Neorickettsia findlayensis</name>
    <dbReference type="NCBI Taxonomy" id="2686014"/>
    <lineage>
        <taxon>Bacteria</taxon>
        <taxon>Pseudomonadati</taxon>
        <taxon>Pseudomonadota</taxon>
        <taxon>Alphaproteobacteria</taxon>
        <taxon>Rickettsiales</taxon>
        <taxon>Anaplasmataceae</taxon>
        <taxon>Neorickettsia</taxon>
    </lineage>
</organism>
<name>A0A6P1GAD5_9RICK</name>
<dbReference type="EMBL" id="CP047224">
    <property type="protein sequence ID" value="QHD65447.1"/>
    <property type="molecule type" value="Genomic_DNA"/>
</dbReference>
<dbReference type="RefSeq" id="WP_160095851.1">
    <property type="nucleotide sequence ID" value="NZ_CP047224.1"/>
</dbReference>
<comment type="similarity">
    <text evidence="1 4">Belongs to the universal ribosomal protein uL13 family.</text>
</comment>
<reference evidence="5 6" key="1">
    <citation type="journal article" date="2020" name="MBio">
        <title>Erratum for Teymournejad et al., 'Isolation and Molecular Analysis of a Novel Neorickettsia Species That Causes Potomac Horse Fever'.</title>
        <authorList>
            <person name="Teymournejad O."/>
            <person name="Lin M."/>
            <person name="Bekebrede H."/>
            <person name="Kamr A."/>
            <person name="Toribio R.E."/>
            <person name="Arroyo L.G."/>
            <person name="Baird J.D."/>
            <person name="Rikihisa Y."/>
        </authorList>
    </citation>
    <scope>NUCLEOTIDE SEQUENCE [LARGE SCALE GENOMIC DNA]</scope>
    <source>
        <strain evidence="5 6">Fin17</strain>
    </source>
</reference>
<dbReference type="PANTHER" id="PTHR11545:SF2">
    <property type="entry name" value="LARGE RIBOSOMAL SUBUNIT PROTEIN UL13M"/>
    <property type="match status" value="1"/>
</dbReference>
<dbReference type="CDD" id="cd00392">
    <property type="entry name" value="Ribosomal_L13"/>
    <property type="match status" value="1"/>
</dbReference>
<evidence type="ECO:0000256" key="4">
    <source>
        <dbReference type="HAMAP-Rule" id="MF_01366"/>
    </source>
</evidence>
<evidence type="ECO:0000256" key="3">
    <source>
        <dbReference type="ARBA" id="ARBA00023274"/>
    </source>
</evidence>
<dbReference type="Gene3D" id="3.90.1180.10">
    <property type="entry name" value="Ribosomal protein L13"/>
    <property type="match status" value="1"/>
</dbReference>
<dbReference type="InterPro" id="IPR036899">
    <property type="entry name" value="Ribosomal_uL13_sf"/>
</dbReference>
<keyword evidence="6" id="KW-1185">Reference proteome</keyword>
<dbReference type="NCBIfam" id="TIGR01066">
    <property type="entry name" value="rplM_bact"/>
    <property type="match status" value="1"/>
</dbReference>
<dbReference type="SUPFAM" id="SSF52161">
    <property type="entry name" value="Ribosomal protein L13"/>
    <property type="match status" value="1"/>
</dbReference>
<accession>A0A6P1GAD5</accession>
<proteinExistence type="inferred from homology"/>
<dbReference type="AlphaFoldDB" id="A0A6P1GAD5"/>
<dbReference type="Proteomes" id="UP000464912">
    <property type="component" value="Chromosome"/>
</dbReference>
<evidence type="ECO:0000256" key="1">
    <source>
        <dbReference type="ARBA" id="ARBA00006227"/>
    </source>
</evidence>
<dbReference type="GO" id="GO:0003729">
    <property type="term" value="F:mRNA binding"/>
    <property type="evidence" value="ECO:0007669"/>
    <property type="project" value="TreeGrafter"/>
</dbReference>
<protein>
    <recommendedName>
        <fullName evidence="4">Large ribosomal subunit protein uL13</fullName>
    </recommendedName>
</protein>
<keyword evidence="3 4" id="KW-0687">Ribonucleoprotein</keyword>
<keyword evidence="2 4" id="KW-0689">Ribosomal protein</keyword>
<comment type="function">
    <text evidence="4">This protein is one of the early assembly proteins of the 50S ribosomal subunit, although it is not seen to bind rRNA by itself. It is important during the early stages of 50S assembly.</text>
</comment>
<dbReference type="InterPro" id="IPR005823">
    <property type="entry name" value="Ribosomal_uL13_bac-type"/>
</dbReference>
<dbReference type="GO" id="GO:0017148">
    <property type="term" value="P:negative regulation of translation"/>
    <property type="evidence" value="ECO:0007669"/>
    <property type="project" value="TreeGrafter"/>
</dbReference>
<dbReference type="InterPro" id="IPR005822">
    <property type="entry name" value="Ribosomal_uL13"/>
</dbReference>
<sequence>MSTFFLKQAQIEKQWIVVDATDAVVGRLAAFISTVLRGKTKPTYTPHMDCGDNVIVVNASKVKFSGSKMSDKVYYRHTGYPGGIKSTTPAKVLCGKKPCEVVKLAVKRMLDDGPMARRRFKNLYVYAGPEHKHGAQKPSVVDFASLNRKNRR</sequence>
<evidence type="ECO:0000256" key="2">
    <source>
        <dbReference type="ARBA" id="ARBA00022980"/>
    </source>
</evidence>
<dbReference type="GO" id="GO:0003735">
    <property type="term" value="F:structural constituent of ribosome"/>
    <property type="evidence" value="ECO:0007669"/>
    <property type="project" value="InterPro"/>
</dbReference>
<dbReference type="Pfam" id="PF00572">
    <property type="entry name" value="Ribosomal_L13"/>
    <property type="match status" value="1"/>
</dbReference>
<comment type="subunit">
    <text evidence="4">Part of the 50S ribosomal subunit.</text>
</comment>
<dbReference type="KEGG" id="nef:GP480_03400"/>
<dbReference type="GO" id="GO:0022625">
    <property type="term" value="C:cytosolic large ribosomal subunit"/>
    <property type="evidence" value="ECO:0007669"/>
    <property type="project" value="TreeGrafter"/>
</dbReference>